<comment type="caution">
    <text evidence="1">The sequence shown here is derived from an EMBL/GenBank/DDBJ whole genome shotgun (WGS) entry which is preliminary data.</text>
</comment>
<evidence type="ECO:0000313" key="1">
    <source>
        <dbReference type="EMBL" id="KAH3695664.1"/>
    </source>
</evidence>
<accession>A0A9D4BI42</accession>
<evidence type="ECO:0000313" key="2">
    <source>
        <dbReference type="Proteomes" id="UP000828390"/>
    </source>
</evidence>
<proteinExistence type="predicted"/>
<reference evidence="1" key="2">
    <citation type="submission" date="2020-11" db="EMBL/GenBank/DDBJ databases">
        <authorList>
            <person name="McCartney M.A."/>
            <person name="Auch B."/>
            <person name="Kono T."/>
            <person name="Mallez S."/>
            <person name="Becker A."/>
            <person name="Gohl D.M."/>
            <person name="Silverstein K.A.T."/>
            <person name="Koren S."/>
            <person name="Bechman K.B."/>
            <person name="Herman A."/>
            <person name="Abrahante J.E."/>
            <person name="Garbe J."/>
        </authorList>
    </citation>
    <scope>NUCLEOTIDE SEQUENCE</scope>
    <source>
        <strain evidence="1">Duluth1</strain>
        <tissue evidence="1">Whole animal</tissue>
    </source>
</reference>
<name>A0A9D4BI42_DREPO</name>
<protein>
    <submittedName>
        <fullName evidence="1">Uncharacterized protein</fullName>
    </submittedName>
</protein>
<gene>
    <name evidence="1" type="ORF">DPMN_083122</name>
</gene>
<sequence length="54" mass="5590">MSIQGIYETDPSIPNTVEQFGCNAFPACLTMDPDTADPKHGALRGLTAVPGALG</sequence>
<organism evidence="1 2">
    <name type="scientific">Dreissena polymorpha</name>
    <name type="common">Zebra mussel</name>
    <name type="synonym">Mytilus polymorpha</name>
    <dbReference type="NCBI Taxonomy" id="45954"/>
    <lineage>
        <taxon>Eukaryota</taxon>
        <taxon>Metazoa</taxon>
        <taxon>Spiralia</taxon>
        <taxon>Lophotrochozoa</taxon>
        <taxon>Mollusca</taxon>
        <taxon>Bivalvia</taxon>
        <taxon>Autobranchia</taxon>
        <taxon>Heteroconchia</taxon>
        <taxon>Euheterodonta</taxon>
        <taxon>Imparidentia</taxon>
        <taxon>Neoheterodontei</taxon>
        <taxon>Myida</taxon>
        <taxon>Dreissenoidea</taxon>
        <taxon>Dreissenidae</taxon>
        <taxon>Dreissena</taxon>
    </lineage>
</organism>
<dbReference type="Proteomes" id="UP000828390">
    <property type="component" value="Unassembled WGS sequence"/>
</dbReference>
<dbReference type="EMBL" id="JAIWYP010000016">
    <property type="protein sequence ID" value="KAH3695664.1"/>
    <property type="molecule type" value="Genomic_DNA"/>
</dbReference>
<keyword evidence="2" id="KW-1185">Reference proteome</keyword>
<reference evidence="1" key="1">
    <citation type="journal article" date="2019" name="bioRxiv">
        <title>The Genome of the Zebra Mussel, Dreissena polymorpha: A Resource for Invasive Species Research.</title>
        <authorList>
            <person name="McCartney M.A."/>
            <person name="Auch B."/>
            <person name="Kono T."/>
            <person name="Mallez S."/>
            <person name="Zhang Y."/>
            <person name="Obille A."/>
            <person name="Becker A."/>
            <person name="Abrahante J.E."/>
            <person name="Garbe J."/>
            <person name="Badalamenti J.P."/>
            <person name="Herman A."/>
            <person name="Mangelson H."/>
            <person name="Liachko I."/>
            <person name="Sullivan S."/>
            <person name="Sone E.D."/>
            <person name="Koren S."/>
            <person name="Silverstein K.A.T."/>
            <person name="Beckman K.B."/>
            <person name="Gohl D.M."/>
        </authorList>
    </citation>
    <scope>NUCLEOTIDE SEQUENCE</scope>
    <source>
        <strain evidence="1">Duluth1</strain>
        <tissue evidence="1">Whole animal</tissue>
    </source>
</reference>
<dbReference type="AlphaFoldDB" id="A0A9D4BI42"/>